<evidence type="ECO:0000256" key="1">
    <source>
        <dbReference type="SAM" id="SignalP"/>
    </source>
</evidence>
<evidence type="ECO:0000313" key="3">
    <source>
        <dbReference type="Proteomes" id="UP000619486"/>
    </source>
</evidence>
<feature type="chain" id="PRO_5037594644" description="Lipoprotein" evidence="1">
    <location>
        <begin position="30"/>
        <end position="191"/>
    </location>
</feature>
<sequence>MSNLYAYGWRAAGVTVGVLALTGALSACGATGGGAAERSSGGTWAPGITPKWMSEQMGLAVPATAGSPQAAYEITSQFDKGLLTFTLTKPEAEAYLMENRPSGKWLEPTAAQTVKPHDFAHLGLPEPETFKDGIRYGYVCPDAPKTPEPPTSTSDDRCVRLYAPEHTRIYLRAHFEPGISPLPTPPSTPAG</sequence>
<feature type="signal peptide" evidence="1">
    <location>
        <begin position="1"/>
        <end position="29"/>
    </location>
</feature>
<keyword evidence="1" id="KW-0732">Signal</keyword>
<comment type="caution">
    <text evidence="2">The sequence shown here is derived from an EMBL/GenBank/DDBJ whole genome shotgun (WGS) entry which is preliminary data.</text>
</comment>
<evidence type="ECO:0008006" key="4">
    <source>
        <dbReference type="Google" id="ProtNLM"/>
    </source>
</evidence>
<gene>
    <name evidence="2" type="ORF">GCM10014713_14080</name>
</gene>
<accession>A0A918GZL3</accession>
<organism evidence="2 3">
    <name type="scientific">Streptomyces purpureus</name>
    <dbReference type="NCBI Taxonomy" id="1951"/>
    <lineage>
        <taxon>Bacteria</taxon>
        <taxon>Bacillati</taxon>
        <taxon>Actinomycetota</taxon>
        <taxon>Actinomycetes</taxon>
        <taxon>Kitasatosporales</taxon>
        <taxon>Streptomycetaceae</taxon>
        <taxon>Streptomyces</taxon>
    </lineage>
</organism>
<dbReference type="Proteomes" id="UP000619486">
    <property type="component" value="Unassembled WGS sequence"/>
</dbReference>
<evidence type="ECO:0000313" key="2">
    <source>
        <dbReference type="EMBL" id="GGT22238.1"/>
    </source>
</evidence>
<dbReference type="AlphaFoldDB" id="A0A918GZL3"/>
<dbReference type="EMBL" id="BMQQ01000003">
    <property type="protein sequence ID" value="GGT22238.1"/>
    <property type="molecule type" value="Genomic_DNA"/>
</dbReference>
<protein>
    <recommendedName>
        <fullName evidence="4">Lipoprotein</fullName>
    </recommendedName>
</protein>
<keyword evidence="3" id="KW-1185">Reference proteome</keyword>
<name>A0A918GZL3_9ACTN</name>
<proteinExistence type="predicted"/>
<dbReference type="RefSeq" id="WP_189200461.1">
    <property type="nucleotide sequence ID" value="NZ_BMQQ01000003.1"/>
</dbReference>
<reference evidence="2" key="1">
    <citation type="journal article" date="2014" name="Int. J. Syst. Evol. Microbiol.">
        <title>Complete genome sequence of Corynebacterium casei LMG S-19264T (=DSM 44701T), isolated from a smear-ripened cheese.</title>
        <authorList>
            <consortium name="US DOE Joint Genome Institute (JGI-PGF)"/>
            <person name="Walter F."/>
            <person name="Albersmeier A."/>
            <person name="Kalinowski J."/>
            <person name="Ruckert C."/>
        </authorList>
    </citation>
    <scope>NUCLEOTIDE SEQUENCE</scope>
    <source>
        <strain evidence="2">JCM 3172</strain>
    </source>
</reference>
<reference evidence="2" key="2">
    <citation type="submission" date="2020-09" db="EMBL/GenBank/DDBJ databases">
        <authorList>
            <person name="Sun Q."/>
            <person name="Ohkuma M."/>
        </authorList>
    </citation>
    <scope>NUCLEOTIDE SEQUENCE</scope>
    <source>
        <strain evidence="2">JCM 3172</strain>
    </source>
</reference>